<gene>
    <name evidence="1" type="ORF">DLM77_09885</name>
</gene>
<accession>A0ABX9M5E8</accession>
<dbReference type="Proteomes" id="UP000285569">
    <property type="component" value="Unassembled WGS sequence"/>
</dbReference>
<organism evidence="1 2">
    <name type="scientific">Leptospira yasudae</name>
    <dbReference type="NCBI Taxonomy" id="2202201"/>
    <lineage>
        <taxon>Bacteria</taxon>
        <taxon>Pseudomonadati</taxon>
        <taxon>Spirochaetota</taxon>
        <taxon>Spirochaetia</taxon>
        <taxon>Leptospirales</taxon>
        <taxon>Leptospiraceae</taxon>
        <taxon>Leptospira</taxon>
    </lineage>
</organism>
<keyword evidence="2" id="KW-1185">Reference proteome</keyword>
<evidence type="ECO:0000313" key="2">
    <source>
        <dbReference type="Proteomes" id="UP000285569"/>
    </source>
</evidence>
<dbReference type="EMBL" id="QHCR01000004">
    <property type="protein sequence ID" value="RHX80156.1"/>
    <property type="molecule type" value="Genomic_DNA"/>
</dbReference>
<evidence type="ECO:0000313" key="1">
    <source>
        <dbReference type="EMBL" id="RHX80156.1"/>
    </source>
</evidence>
<comment type="caution">
    <text evidence="1">The sequence shown here is derived from an EMBL/GenBank/DDBJ whole genome shotgun (WGS) entry which is preliminary data.</text>
</comment>
<protein>
    <submittedName>
        <fullName evidence="1">Uncharacterized protein</fullName>
    </submittedName>
</protein>
<reference evidence="1 2" key="2">
    <citation type="journal article" date="2020" name="Int. J. Syst. Evol. Microbiol.">
        <title>Leptospira yasudae sp. nov. and Leptospira stimsonii sp. nov., two new species of the pathogenic group isolated from environmental sources.</title>
        <authorList>
            <person name="Casanovas-Massana A."/>
            <person name="Hamond C."/>
            <person name="Santos L.A."/>
            <person name="de Oliveira D."/>
            <person name="Hacker K.P."/>
            <person name="Balassiano I."/>
            <person name="Costa F."/>
            <person name="Medeiros M.A."/>
            <person name="Reis M.G."/>
            <person name="Ko A.I."/>
            <person name="Wunder E.A."/>
        </authorList>
    </citation>
    <scope>NUCLEOTIDE SEQUENCE [LARGE SCALE GENOMIC DNA]</scope>
    <source>
        <strain evidence="1 2">B21</strain>
    </source>
</reference>
<name>A0ABX9M5E8_9LEPT</name>
<sequence>MDRRSGVKKLKFRNYNIQKIKFNFLTKAESAVFHRKAVKNSPAFHYTKIQYPIRFSKHIQNDE</sequence>
<reference evidence="2" key="1">
    <citation type="submission" date="2018-05" db="EMBL/GenBank/DDBJ databases">
        <title>Leptospira yasudae sp. nov. and Leptospira stimsonii sp. nov., two pathogenic species of the genus Leptospira isolated from environmental sources.</title>
        <authorList>
            <person name="Casanovas-Massana A."/>
            <person name="Hamond C."/>
            <person name="Santos L.A."/>
            <person name="Hacker K.P."/>
            <person name="Balassiano I."/>
            <person name="Medeiros M.A."/>
            <person name="Reis M.G."/>
            <person name="Ko A.I."/>
            <person name="Wunder E.A."/>
        </authorList>
    </citation>
    <scope>NUCLEOTIDE SEQUENCE [LARGE SCALE GENOMIC DNA]</scope>
    <source>
        <strain evidence="2">B21</strain>
    </source>
</reference>
<proteinExistence type="predicted"/>